<dbReference type="SMART" id="SM00448">
    <property type="entry name" value="REC"/>
    <property type="match status" value="1"/>
</dbReference>
<feature type="domain" description="Response regulatory" evidence="8">
    <location>
        <begin position="15"/>
        <end position="129"/>
    </location>
</feature>
<dbReference type="Pfam" id="PF00072">
    <property type="entry name" value="Response_reg"/>
    <property type="match status" value="1"/>
</dbReference>
<dbReference type="AlphaFoldDB" id="Q7M7W3"/>
<feature type="DNA-binding region" description="OmpR/PhoB-type" evidence="7">
    <location>
        <begin position="135"/>
        <end position="229"/>
    </location>
</feature>
<gene>
    <name evidence="10" type="ordered locus">WS2047</name>
</gene>
<dbReference type="InterPro" id="IPR001789">
    <property type="entry name" value="Sig_transdc_resp-reg_receiver"/>
</dbReference>
<dbReference type="GO" id="GO:0032993">
    <property type="term" value="C:protein-DNA complex"/>
    <property type="evidence" value="ECO:0007669"/>
    <property type="project" value="TreeGrafter"/>
</dbReference>
<name>Q7M7W3_WOLSU</name>
<dbReference type="GO" id="GO:0006355">
    <property type="term" value="P:regulation of DNA-templated transcription"/>
    <property type="evidence" value="ECO:0007669"/>
    <property type="project" value="InterPro"/>
</dbReference>
<evidence type="ECO:0000313" key="10">
    <source>
        <dbReference type="EMBL" id="CAE11047.1"/>
    </source>
</evidence>
<dbReference type="Gene3D" id="1.10.10.10">
    <property type="entry name" value="Winged helix-like DNA-binding domain superfamily/Winged helix DNA-binding domain"/>
    <property type="match status" value="1"/>
</dbReference>
<keyword evidence="4 7" id="KW-0238">DNA-binding</keyword>
<sequence>MMVDNDILDGLKNALILVVEDDNDLRLAIERPLKRRCKALYSASSGKEGLKLFREKRPHIVITDINLPELSGLDMAKEIRALSSEVAIIIITAFGNEENLIRSYNIGACSLLKKPIDLDELFMILLSNAKKTLDKGFIEINEEFSYNPENQTLYHQGKSVELTKKETKILDLLIKNKGNPVPYDEFQSRIWGATPMTLDALRMHINSIRKKSFQEIVKNFSGVGYRFCRTLSD</sequence>
<evidence type="ECO:0000256" key="2">
    <source>
        <dbReference type="ARBA" id="ARBA00023012"/>
    </source>
</evidence>
<dbReference type="GO" id="GO:0005829">
    <property type="term" value="C:cytosol"/>
    <property type="evidence" value="ECO:0007669"/>
    <property type="project" value="TreeGrafter"/>
</dbReference>
<reference evidence="10 11" key="1">
    <citation type="journal article" date="2003" name="Proc. Natl. Acad. Sci. U.S.A.">
        <title>Complete genome sequence and analysis of Wolinella succinogenes.</title>
        <authorList>
            <person name="Baar C."/>
            <person name="Eppinger M."/>
            <person name="Raddatz G."/>
            <person name="Simon JM."/>
            <person name="Lanz C."/>
            <person name="Klimmek O."/>
            <person name="Nandakumar R."/>
            <person name="Gross R."/>
            <person name="Rosinus A."/>
            <person name="Keller H."/>
            <person name="Jagtap P."/>
            <person name="Linke B."/>
            <person name="Meyer F."/>
            <person name="Lederer H."/>
            <person name="Schuster S.C."/>
        </authorList>
    </citation>
    <scope>NUCLEOTIDE SEQUENCE [LARGE SCALE GENOMIC DNA]</scope>
    <source>
        <strain evidence="11">ATCC 29543 / DSM 1740 / CCUG 13145 / JCM 31913 / LMG 7466 / NCTC 11488 / FDC 602W</strain>
    </source>
</reference>
<evidence type="ECO:0000256" key="5">
    <source>
        <dbReference type="ARBA" id="ARBA00023163"/>
    </source>
</evidence>
<dbReference type="PANTHER" id="PTHR48111">
    <property type="entry name" value="REGULATOR OF RPOS"/>
    <property type="match status" value="1"/>
</dbReference>
<keyword evidence="2" id="KW-0902">Two-component regulatory system</keyword>
<keyword evidence="1 6" id="KW-0597">Phosphoprotein</keyword>
<dbReference type="InterPro" id="IPR016032">
    <property type="entry name" value="Sig_transdc_resp-reg_C-effctor"/>
</dbReference>
<dbReference type="Pfam" id="PF00486">
    <property type="entry name" value="Trans_reg_C"/>
    <property type="match status" value="1"/>
</dbReference>
<evidence type="ECO:0000256" key="6">
    <source>
        <dbReference type="PROSITE-ProRule" id="PRU00169"/>
    </source>
</evidence>
<dbReference type="Gene3D" id="3.40.50.2300">
    <property type="match status" value="1"/>
</dbReference>
<keyword evidence="3" id="KW-0805">Transcription regulation</keyword>
<dbReference type="STRING" id="273121.WS2047"/>
<dbReference type="InterPro" id="IPR036388">
    <property type="entry name" value="WH-like_DNA-bd_sf"/>
</dbReference>
<dbReference type="SUPFAM" id="SSF52172">
    <property type="entry name" value="CheY-like"/>
    <property type="match status" value="1"/>
</dbReference>
<dbReference type="GO" id="GO:0000976">
    <property type="term" value="F:transcription cis-regulatory region binding"/>
    <property type="evidence" value="ECO:0007669"/>
    <property type="project" value="TreeGrafter"/>
</dbReference>
<evidence type="ECO:0000256" key="3">
    <source>
        <dbReference type="ARBA" id="ARBA00023015"/>
    </source>
</evidence>
<organism evidence="11">
    <name type="scientific">Wolinella succinogenes (strain ATCC 29543 / DSM 1740 / CCUG 13145 / JCM 31913 / LMG 7466 / NCTC 11488 / FDC 602W)</name>
    <name type="common">Vibrio succinogenes</name>
    <dbReference type="NCBI Taxonomy" id="273121"/>
    <lineage>
        <taxon>Bacteria</taxon>
        <taxon>Pseudomonadati</taxon>
        <taxon>Campylobacterota</taxon>
        <taxon>Epsilonproteobacteria</taxon>
        <taxon>Campylobacterales</taxon>
        <taxon>Helicobacteraceae</taxon>
        <taxon>Wolinella</taxon>
    </lineage>
</organism>
<dbReference type="CDD" id="cd00156">
    <property type="entry name" value="REC"/>
    <property type="match status" value="1"/>
</dbReference>
<feature type="modified residue" description="4-aspartylphosphate" evidence="6">
    <location>
        <position position="64"/>
    </location>
</feature>
<evidence type="ECO:0000259" key="9">
    <source>
        <dbReference type="PROSITE" id="PS51755"/>
    </source>
</evidence>
<evidence type="ECO:0000256" key="7">
    <source>
        <dbReference type="PROSITE-ProRule" id="PRU01091"/>
    </source>
</evidence>
<dbReference type="InterPro" id="IPR001867">
    <property type="entry name" value="OmpR/PhoB-type_DNA-bd"/>
</dbReference>
<dbReference type="Proteomes" id="UP000000422">
    <property type="component" value="Chromosome"/>
</dbReference>
<feature type="domain" description="OmpR/PhoB-type" evidence="9">
    <location>
        <begin position="135"/>
        <end position="229"/>
    </location>
</feature>
<dbReference type="InterPro" id="IPR011006">
    <property type="entry name" value="CheY-like_superfamily"/>
</dbReference>
<dbReference type="SMART" id="SM00862">
    <property type="entry name" value="Trans_reg_C"/>
    <property type="match status" value="1"/>
</dbReference>
<dbReference type="GO" id="GO:0000156">
    <property type="term" value="F:phosphorelay response regulator activity"/>
    <property type="evidence" value="ECO:0007669"/>
    <property type="project" value="TreeGrafter"/>
</dbReference>
<proteinExistence type="predicted"/>
<dbReference type="EMBL" id="BX571662">
    <property type="protein sequence ID" value="CAE11047.1"/>
    <property type="molecule type" value="Genomic_DNA"/>
</dbReference>
<keyword evidence="11" id="KW-1185">Reference proteome</keyword>
<dbReference type="eggNOG" id="COG0745">
    <property type="taxonomic scope" value="Bacteria"/>
</dbReference>
<dbReference type="PROSITE" id="PS50110">
    <property type="entry name" value="RESPONSE_REGULATORY"/>
    <property type="match status" value="1"/>
</dbReference>
<evidence type="ECO:0000313" key="11">
    <source>
        <dbReference type="Proteomes" id="UP000000422"/>
    </source>
</evidence>
<evidence type="ECO:0000259" key="8">
    <source>
        <dbReference type="PROSITE" id="PS50110"/>
    </source>
</evidence>
<evidence type="ECO:0000256" key="1">
    <source>
        <dbReference type="ARBA" id="ARBA00022553"/>
    </source>
</evidence>
<dbReference type="SUPFAM" id="SSF46894">
    <property type="entry name" value="C-terminal effector domain of the bipartite response regulators"/>
    <property type="match status" value="1"/>
</dbReference>
<protein>
    <submittedName>
        <fullName evidence="10">PUTATIVE TWO-COMPONENT REGULATOR</fullName>
    </submittedName>
</protein>
<evidence type="ECO:0000256" key="4">
    <source>
        <dbReference type="ARBA" id="ARBA00023125"/>
    </source>
</evidence>
<keyword evidence="5" id="KW-0804">Transcription</keyword>
<dbReference type="InterPro" id="IPR039420">
    <property type="entry name" value="WalR-like"/>
</dbReference>
<dbReference type="CDD" id="cd00383">
    <property type="entry name" value="trans_reg_C"/>
    <property type="match status" value="1"/>
</dbReference>
<dbReference type="PANTHER" id="PTHR48111:SF1">
    <property type="entry name" value="TWO-COMPONENT RESPONSE REGULATOR ORR33"/>
    <property type="match status" value="1"/>
</dbReference>
<dbReference type="PROSITE" id="PS51755">
    <property type="entry name" value="OMPR_PHOB"/>
    <property type="match status" value="1"/>
</dbReference>
<dbReference type="HOGENOM" id="CLU_000445_30_3_7"/>
<dbReference type="KEGG" id="wsu:WS2047"/>
<accession>Q7M7W3</accession>